<feature type="region of interest" description="Disordered" evidence="1">
    <location>
        <begin position="1"/>
        <end position="26"/>
    </location>
</feature>
<gene>
    <name evidence="2" type="ORF">EHAR0213_LOCUS6826</name>
</gene>
<name>A0A7S3N8W0_9SPIT</name>
<feature type="region of interest" description="Disordered" evidence="1">
    <location>
        <begin position="113"/>
        <end position="135"/>
    </location>
</feature>
<feature type="compositionally biased region" description="Polar residues" evidence="1">
    <location>
        <begin position="54"/>
        <end position="63"/>
    </location>
</feature>
<feature type="compositionally biased region" description="Basic and acidic residues" evidence="1">
    <location>
        <begin position="64"/>
        <end position="75"/>
    </location>
</feature>
<organism evidence="2">
    <name type="scientific">Euplotes harpa</name>
    <dbReference type="NCBI Taxonomy" id="151035"/>
    <lineage>
        <taxon>Eukaryota</taxon>
        <taxon>Sar</taxon>
        <taxon>Alveolata</taxon>
        <taxon>Ciliophora</taxon>
        <taxon>Intramacronucleata</taxon>
        <taxon>Spirotrichea</taxon>
        <taxon>Hypotrichia</taxon>
        <taxon>Euplotida</taxon>
        <taxon>Euplotidae</taxon>
        <taxon>Euplotes</taxon>
    </lineage>
</organism>
<reference evidence="2" key="1">
    <citation type="submission" date="2021-01" db="EMBL/GenBank/DDBJ databases">
        <authorList>
            <person name="Corre E."/>
            <person name="Pelletier E."/>
            <person name="Niang G."/>
            <person name="Scheremetjew M."/>
            <person name="Finn R."/>
            <person name="Kale V."/>
            <person name="Holt S."/>
            <person name="Cochrane G."/>
            <person name="Meng A."/>
            <person name="Brown T."/>
            <person name="Cohen L."/>
        </authorList>
    </citation>
    <scope>NUCLEOTIDE SEQUENCE</scope>
    <source>
        <strain evidence="2">FSP1.4</strain>
    </source>
</reference>
<proteinExistence type="predicted"/>
<protein>
    <submittedName>
        <fullName evidence="2">Uncharacterized protein</fullName>
    </submittedName>
</protein>
<feature type="region of interest" description="Disordered" evidence="1">
    <location>
        <begin position="52"/>
        <end position="91"/>
    </location>
</feature>
<feature type="compositionally biased region" description="Basic and acidic residues" evidence="1">
    <location>
        <begin position="113"/>
        <end position="123"/>
    </location>
</feature>
<evidence type="ECO:0000313" key="2">
    <source>
        <dbReference type="EMBL" id="CAE0347915.1"/>
    </source>
</evidence>
<dbReference type="EMBL" id="HBII01016107">
    <property type="protein sequence ID" value="CAE0347915.1"/>
    <property type="molecule type" value="Transcribed_RNA"/>
</dbReference>
<evidence type="ECO:0000256" key="1">
    <source>
        <dbReference type="SAM" id="MobiDB-lite"/>
    </source>
</evidence>
<accession>A0A7S3N8W0</accession>
<feature type="compositionally biased region" description="Polar residues" evidence="1">
    <location>
        <begin position="77"/>
        <end position="87"/>
    </location>
</feature>
<sequence>MGTNCTCSERVKHNNEGENPESMKSVRNKAPMFFEEVSFDIKHSEDYDQYVFSKKNSNGTQPSNKEKKEKSEKAYNPKSQKQSSSDIHQILKSKKVSTKELIEFVITDVKEEYKRKHQADKQPNHVNEGWLLAYK</sequence>
<dbReference type="AlphaFoldDB" id="A0A7S3N8W0"/>